<dbReference type="STRING" id="1798525.A3G90_03170"/>
<dbReference type="AlphaFoldDB" id="A0A1F6FGQ3"/>
<evidence type="ECO:0000313" key="4">
    <source>
        <dbReference type="Proteomes" id="UP000177325"/>
    </source>
</evidence>
<feature type="domain" description="HD/PDEase" evidence="2">
    <location>
        <begin position="54"/>
        <end position="166"/>
    </location>
</feature>
<dbReference type="SUPFAM" id="SSF109604">
    <property type="entry name" value="HD-domain/PDEase-like"/>
    <property type="match status" value="1"/>
</dbReference>
<keyword evidence="1" id="KW-1133">Transmembrane helix</keyword>
<dbReference type="Pfam" id="PF13328">
    <property type="entry name" value="HD_4"/>
    <property type="match status" value="1"/>
</dbReference>
<name>A0A1F6FGQ3_9BACT</name>
<dbReference type="GO" id="GO:0005886">
    <property type="term" value="C:plasma membrane"/>
    <property type="evidence" value="ECO:0007669"/>
    <property type="project" value="TreeGrafter"/>
</dbReference>
<comment type="caution">
    <text evidence="3">The sequence shown here is derived from an EMBL/GenBank/DDBJ whole genome shotgun (WGS) entry which is preliminary data.</text>
</comment>
<sequence length="208" mass="24407">MLDDLKQVIFEHRHRRNFFRLVTRSFREDSDEFKLIVKAYFVARDEFFIVRRKDGTRYFYHKVAVAVIIMAYLGIKDANLIVAALLHDLIEDRKGWTKRRIERMFNADVAVLVEAVTKPDRKLYGSDHKFETATFAKVRAAGYRAIVLKLADRLHNMITLWGTPEKKLLKTEETIDHVLPLARKVDRLWKELLLACTPHISHNKEGDS</sequence>
<accession>A0A1F6FGQ3</accession>
<dbReference type="PANTHER" id="PTHR21262:SF31">
    <property type="entry name" value="GTP PYROPHOSPHOKINASE"/>
    <property type="match status" value="1"/>
</dbReference>
<evidence type="ECO:0000256" key="1">
    <source>
        <dbReference type="SAM" id="Phobius"/>
    </source>
</evidence>
<organism evidence="3 4">
    <name type="scientific">Candidatus Kaiserbacteria bacterium RIFCSPLOWO2_12_FULL_45_26</name>
    <dbReference type="NCBI Taxonomy" id="1798525"/>
    <lineage>
        <taxon>Bacteria</taxon>
        <taxon>Candidatus Kaiseribacteriota</taxon>
    </lineage>
</organism>
<keyword evidence="1" id="KW-0812">Transmembrane</keyword>
<dbReference type="Gene3D" id="1.10.3210.10">
    <property type="entry name" value="Hypothetical protein af1432"/>
    <property type="match status" value="1"/>
</dbReference>
<gene>
    <name evidence="3" type="ORF">A3G90_03170</name>
</gene>
<dbReference type="EMBL" id="MFMM01000001">
    <property type="protein sequence ID" value="OGG85038.1"/>
    <property type="molecule type" value="Genomic_DNA"/>
</dbReference>
<evidence type="ECO:0000313" key="3">
    <source>
        <dbReference type="EMBL" id="OGG85038.1"/>
    </source>
</evidence>
<dbReference type="Proteomes" id="UP000177325">
    <property type="component" value="Unassembled WGS sequence"/>
</dbReference>
<evidence type="ECO:0000259" key="2">
    <source>
        <dbReference type="SMART" id="SM00471"/>
    </source>
</evidence>
<dbReference type="InterPro" id="IPR003607">
    <property type="entry name" value="HD/PDEase_dom"/>
</dbReference>
<dbReference type="SMART" id="SM00471">
    <property type="entry name" value="HDc"/>
    <property type="match status" value="1"/>
</dbReference>
<proteinExistence type="predicted"/>
<feature type="transmembrane region" description="Helical" evidence="1">
    <location>
        <begin position="58"/>
        <end position="75"/>
    </location>
</feature>
<reference evidence="3 4" key="1">
    <citation type="journal article" date="2016" name="Nat. Commun.">
        <title>Thousands of microbial genomes shed light on interconnected biogeochemical processes in an aquifer system.</title>
        <authorList>
            <person name="Anantharaman K."/>
            <person name="Brown C.T."/>
            <person name="Hug L.A."/>
            <person name="Sharon I."/>
            <person name="Castelle C.J."/>
            <person name="Probst A.J."/>
            <person name="Thomas B.C."/>
            <person name="Singh A."/>
            <person name="Wilkins M.J."/>
            <person name="Karaoz U."/>
            <person name="Brodie E.L."/>
            <person name="Williams K.H."/>
            <person name="Hubbard S.S."/>
            <person name="Banfield J.F."/>
        </authorList>
    </citation>
    <scope>NUCLEOTIDE SEQUENCE [LARGE SCALE GENOMIC DNA]</scope>
</reference>
<protein>
    <recommendedName>
        <fullName evidence="2">HD/PDEase domain-containing protein</fullName>
    </recommendedName>
</protein>
<keyword evidence="1" id="KW-0472">Membrane</keyword>
<dbReference type="PANTHER" id="PTHR21262">
    <property type="entry name" value="GUANOSINE-3',5'-BIS DIPHOSPHATE 3'-PYROPHOSPHOHYDROLASE"/>
    <property type="match status" value="1"/>
</dbReference>